<evidence type="ECO:0000256" key="1">
    <source>
        <dbReference type="PIRSR" id="PIRSR004776-1"/>
    </source>
</evidence>
<evidence type="ECO:0000259" key="3">
    <source>
        <dbReference type="Pfam" id="PF13521"/>
    </source>
</evidence>
<dbReference type="NCBIfam" id="TIGR00125">
    <property type="entry name" value="cyt_tran_rel"/>
    <property type="match status" value="1"/>
</dbReference>
<dbReference type="RefSeq" id="WP_041054210.1">
    <property type="nucleotide sequence ID" value="NZ_JXRR01000001.1"/>
</dbReference>
<accession>A0A0C2VW68</accession>
<proteinExistence type="predicted"/>
<reference evidence="4 5" key="1">
    <citation type="submission" date="2015-01" db="EMBL/GenBank/DDBJ databases">
        <title>Jeotgalibacillus campisalis genome sequencing.</title>
        <authorList>
            <person name="Goh K.M."/>
            <person name="Chan K.-G."/>
            <person name="Yaakop A.S."/>
            <person name="Ee R."/>
            <person name="Gan H.M."/>
            <person name="Chan C.S."/>
        </authorList>
    </citation>
    <scope>NUCLEOTIDE SEQUENCE [LARGE SCALE GENOMIC DNA]</scope>
    <source>
        <strain evidence="4 5">SF-57</strain>
    </source>
</reference>
<dbReference type="NCBIfam" id="NF005988">
    <property type="entry name" value="PRK08099.1"/>
    <property type="match status" value="1"/>
</dbReference>
<gene>
    <name evidence="4" type="ORF">KR50_04560</name>
</gene>
<comment type="caution">
    <text evidence="4">The sequence shown here is derived from an EMBL/GenBank/DDBJ whole genome shotgun (WGS) entry which is preliminary data.</text>
</comment>
<dbReference type="Gene3D" id="3.40.50.620">
    <property type="entry name" value="HUPs"/>
    <property type="match status" value="1"/>
</dbReference>
<dbReference type="GO" id="GO:0009435">
    <property type="term" value="P:NAD+ biosynthetic process"/>
    <property type="evidence" value="ECO:0007669"/>
    <property type="project" value="InterPro"/>
</dbReference>
<dbReference type="InterPro" id="IPR014729">
    <property type="entry name" value="Rossmann-like_a/b/a_fold"/>
</dbReference>
<dbReference type="InterPro" id="IPR004821">
    <property type="entry name" value="Cyt_trans-like"/>
</dbReference>
<protein>
    <submittedName>
        <fullName evidence="4">Nicotinamide-nucleotide adenylyltransferase</fullName>
    </submittedName>
</protein>
<dbReference type="GO" id="GO:0000166">
    <property type="term" value="F:nucleotide binding"/>
    <property type="evidence" value="ECO:0007669"/>
    <property type="project" value="UniProtKB-KW"/>
</dbReference>
<evidence type="ECO:0000313" key="4">
    <source>
        <dbReference type="EMBL" id="KIL53127.1"/>
    </source>
</evidence>
<keyword evidence="4" id="KW-0548">Nucleotidyltransferase</keyword>
<organism evidence="4 5">
    <name type="scientific">Jeotgalibacillus campisalis</name>
    <dbReference type="NCBI Taxonomy" id="220754"/>
    <lineage>
        <taxon>Bacteria</taxon>
        <taxon>Bacillati</taxon>
        <taxon>Bacillota</taxon>
        <taxon>Bacilli</taxon>
        <taxon>Bacillales</taxon>
        <taxon>Caryophanaceae</taxon>
        <taxon>Jeotgalibacillus</taxon>
    </lineage>
</organism>
<dbReference type="GO" id="GO:0050262">
    <property type="term" value="F:ribosylnicotinamide kinase activity"/>
    <property type="evidence" value="ECO:0007669"/>
    <property type="project" value="InterPro"/>
</dbReference>
<dbReference type="InterPro" id="IPR052735">
    <property type="entry name" value="NAD_biosynth-regulator"/>
</dbReference>
<dbReference type="SUPFAM" id="SSF52540">
    <property type="entry name" value="P-loop containing nucleoside triphosphate hydrolases"/>
    <property type="match status" value="1"/>
</dbReference>
<dbReference type="Pfam" id="PF01467">
    <property type="entry name" value="CTP_transf_like"/>
    <property type="match status" value="1"/>
</dbReference>
<dbReference type="GO" id="GO:0000309">
    <property type="term" value="F:nicotinamide-nucleotide adenylyltransferase activity"/>
    <property type="evidence" value="ECO:0007669"/>
    <property type="project" value="InterPro"/>
</dbReference>
<dbReference type="PANTHER" id="PTHR37512">
    <property type="entry name" value="TRIFUNCTIONAL NAD BIOSYNTHESIS/REGULATOR PROTEIN NADR"/>
    <property type="match status" value="1"/>
</dbReference>
<dbReference type="Gene3D" id="3.40.50.300">
    <property type="entry name" value="P-loop containing nucleotide triphosphate hydrolases"/>
    <property type="match status" value="1"/>
</dbReference>
<evidence type="ECO:0000313" key="5">
    <source>
        <dbReference type="Proteomes" id="UP000031972"/>
    </source>
</evidence>
<keyword evidence="1" id="KW-0547">Nucleotide-binding</keyword>
<dbReference type="InterPro" id="IPR027417">
    <property type="entry name" value="P-loop_NTPase"/>
</dbReference>
<dbReference type="AlphaFoldDB" id="A0A0C2VW68"/>
<feature type="binding site" evidence="1">
    <location>
        <begin position="84"/>
        <end position="93"/>
    </location>
    <ligand>
        <name>NAD(+)</name>
        <dbReference type="ChEBI" id="CHEBI:57540"/>
        <label>1</label>
    </ligand>
</feature>
<feature type="domain" description="NadR/Ttd14 AAA" evidence="3">
    <location>
        <begin position="171"/>
        <end position="330"/>
    </location>
</feature>
<keyword evidence="4" id="KW-0808">Transferase</keyword>
<feature type="domain" description="Cytidyltransferase-like" evidence="2">
    <location>
        <begin position="8"/>
        <end position="150"/>
    </location>
</feature>
<dbReference type="CDD" id="cd02019">
    <property type="entry name" value="NK"/>
    <property type="match status" value="1"/>
</dbReference>
<dbReference type="PIRSF" id="PIRSF004776">
    <property type="entry name" value="NadR_NMNAT/RNK"/>
    <property type="match status" value="1"/>
</dbReference>
<dbReference type="EMBL" id="JXRR01000001">
    <property type="protein sequence ID" value="KIL53127.1"/>
    <property type="molecule type" value="Genomic_DNA"/>
</dbReference>
<name>A0A0C2VW68_9BACL</name>
<feature type="binding site" evidence="1">
    <location>
        <position position="17"/>
    </location>
    <ligand>
        <name>NAD(+)</name>
        <dbReference type="ChEBI" id="CHEBI:57540"/>
        <label>1</label>
    </ligand>
</feature>
<feature type="binding site" evidence="1">
    <location>
        <begin position="113"/>
        <end position="115"/>
    </location>
    <ligand>
        <name>NAD(+)</name>
        <dbReference type="ChEBI" id="CHEBI:57540"/>
        <label>1</label>
    </ligand>
</feature>
<dbReference type="Proteomes" id="UP000031972">
    <property type="component" value="Unassembled WGS sequence"/>
</dbReference>
<dbReference type="OrthoDB" id="9802794at2"/>
<evidence type="ECO:0000259" key="2">
    <source>
        <dbReference type="Pfam" id="PF01467"/>
    </source>
</evidence>
<dbReference type="InterPro" id="IPR016429">
    <property type="entry name" value="NAD_NadR"/>
</dbReference>
<dbReference type="Pfam" id="PF13521">
    <property type="entry name" value="AAA_28"/>
    <property type="match status" value="1"/>
</dbReference>
<dbReference type="PATRIC" id="fig|220754.4.peg.466"/>
<dbReference type="PANTHER" id="PTHR37512:SF1">
    <property type="entry name" value="NADR_TTD14 AAA DOMAIN-CONTAINING PROTEIN"/>
    <property type="match status" value="1"/>
</dbReference>
<sequence>MTLGKVGMYGGKFYPIHMGHVYSMTRASTMVDELRIIVSYDDEHERNVLLKNAKIPHVPHYTRLRWWTQLTKDLPHVHVHAIEEKQTGQFSDWEFGAKEIRAAVGKEIDTVFSSEDAYTSYFEKLYPEAKHVILDAARQTYSISATRIRMEGIMPHWDMIPAVIKPYFTKKVVIVGTESCGKSTLVRNLANVYNTAYVEEWGRTYYEKIGGCEGITMAQDFPEIAFEHKYYEKEQLKKANKVLFIDTEAIVTQFFSLAYLGVRQPVLDEVAKLQQYDLWLFLEPDVEWVDDGTRSFGEQQVREENNTLLKSLLEEHHISYHSIQGNYQERLEKSMHYINKLLLK</sequence>
<dbReference type="SUPFAM" id="SSF52374">
    <property type="entry name" value="Nucleotidylyl transferase"/>
    <property type="match status" value="1"/>
</dbReference>
<keyword evidence="5" id="KW-1185">Reference proteome</keyword>
<dbReference type="InterPro" id="IPR038727">
    <property type="entry name" value="NadR/Ttd14_AAA_dom"/>
</dbReference>